<sequence length="377" mass="42509">MVNNDVTFGCLNAGSYQIYLHRDRITQTVSITDILRIDAPECFKMLTGFLIAILRDAEDRFRLLWKSKPDTWSKVHPFENPDIITELTRAKIFDEASKRAWAVMSPVPAGKTAKNLASSTFVPDSPYERITMKDLRKSTSSKKQPFNGDPFLRIRIPVQEYTARGTLWVSGNEFSGIPNTISSTLLVKHANDKAQLKALRREFQVLHDLRAAGVLCVPIPIGLFRHVIDPGSGVKLSYASLVLEDVGNLSIAAHKRSFSPILIEECLGALKQIHNAGYCLRDISLADIIIRAKEFQRDGCPKVSIVAHSLSRAYIPENSWVMDEDIQFLLDILQNPLKRRVRDWDDPETDDDINSRAHKRRALNVDKADKGESTSKK</sequence>
<proteinExistence type="predicted"/>
<dbReference type="OrthoDB" id="3055171at2759"/>
<gene>
    <name evidence="2" type="ORF">H0H81_009778</name>
</gene>
<protein>
    <recommendedName>
        <fullName evidence="4">Protein kinase domain-containing protein</fullName>
    </recommendedName>
</protein>
<reference evidence="2" key="1">
    <citation type="submission" date="2021-02" db="EMBL/GenBank/DDBJ databases">
        <authorList>
            <person name="Nieuwenhuis M."/>
            <person name="Van De Peppel L.J.J."/>
        </authorList>
    </citation>
    <scope>NUCLEOTIDE SEQUENCE</scope>
    <source>
        <strain evidence="2">D49</strain>
    </source>
</reference>
<name>A0A9P7GJF5_9AGAR</name>
<keyword evidence="3" id="KW-1185">Reference proteome</keyword>
<accession>A0A9P7GJF5</accession>
<dbReference type="EMBL" id="JABCKI010000294">
    <property type="protein sequence ID" value="KAG5651126.1"/>
    <property type="molecule type" value="Genomic_DNA"/>
</dbReference>
<feature type="region of interest" description="Disordered" evidence="1">
    <location>
        <begin position="343"/>
        <end position="377"/>
    </location>
</feature>
<comment type="caution">
    <text evidence="2">The sequence shown here is derived from an EMBL/GenBank/DDBJ whole genome shotgun (WGS) entry which is preliminary data.</text>
</comment>
<feature type="compositionally biased region" description="Basic and acidic residues" evidence="1">
    <location>
        <begin position="363"/>
        <end position="377"/>
    </location>
</feature>
<dbReference type="SUPFAM" id="SSF56112">
    <property type="entry name" value="Protein kinase-like (PK-like)"/>
    <property type="match status" value="1"/>
</dbReference>
<dbReference type="Proteomes" id="UP000717328">
    <property type="component" value="Unassembled WGS sequence"/>
</dbReference>
<evidence type="ECO:0000313" key="2">
    <source>
        <dbReference type="EMBL" id="KAG5651126.1"/>
    </source>
</evidence>
<evidence type="ECO:0000313" key="3">
    <source>
        <dbReference type="Proteomes" id="UP000717328"/>
    </source>
</evidence>
<dbReference type="InterPro" id="IPR011009">
    <property type="entry name" value="Kinase-like_dom_sf"/>
</dbReference>
<dbReference type="AlphaFoldDB" id="A0A9P7GJF5"/>
<evidence type="ECO:0008006" key="4">
    <source>
        <dbReference type="Google" id="ProtNLM"/>
    </source>
</evidence>
<reference evidence="2" key="2">
    <citation type="submission" date="2021-10" db="EMBL/GenBank/DDBJ databases">
        <title>Phylogenomics reveals ancestral predisposition of the termite-cultivated fungus Termitomyces towards a domesticated lifestyle.</title>
        <authorList>
            <person name="Auxier B."/>
            <person name="Grum-Grzhimaylo A."/>
            <person name="Cardenas M.E."/>
            <person name="Lodge J.D."/>
            <person name="Laessoe T."/>
            <person name="Pedersen O."/>
            <person name="Smith M.E."/>
            <person name="Kuyper T.W."/>
            <person name="Franco-Molano E.A."/>
            <person name="Baroni T.J."/>
            <person name="Aanen D.K."/>
        </authorList>
    </citation>
    <scope>NUCLEOTIDE SEQUENCE</scope>
    <source>
        <strain evidence="2">D49</strain>
    </source>
</reference>
<evidence type="ECO:0000256" key="1">
    <source>
        <dbReference type="SAM" id="MobiDB-lite"/>
    </source>
</evidence>
<organism evidence="2 3">
    <name type="scientific">Sphagnurus paluster</name>
    <dbReference type="NCBI Taxonomy" id="117069"/>
    <lineage>
        <taxon>Eukaryota</taxon>
        <taxon>Fungi</taxon>
        <taxon>Dikarya</taxon>
        <taxon>Basidiomycota</taxon>
        <taxon>Agaricomycotina</taxon>
        <taxon>Agaricomycetes</taxon>
        <taxon>Agaricomycetidae</taxon>
        <taxon>Agaricales</taxon>
        <taxon>Tricholomatineae</taxon>
        <taxon>Lyophyllaceae</taxon>
        <taxon>Sphagnurus</taxon>
    </lineage>
</organism>